<dbReference type="Gene3D" id="2.40.70.10">
    <property type="entry name" value="Acid Proteases"/>
    <property type="match status" value="1"/>
</dbReference>
<dbReference type="AlphaFoldDB" id="A0A8J4GDQ4"/>
<dbReference type="Proteomes" id="UP000722791">
    <property type="component" value="Unassembled WGS sequence"/>
</dbReference>
<evidence type="ECO:0000256" key="1">
    <source>
        <dbReference type="PROSITE-ProRule" id="PRU00087"/>
    </source>
</evidence>
<sequence length="119" mass="12234">MQRVLRFSPGTALFHSIDMAGEAIQIPGSPYSVDVWFAAPGMAKEGIPETEPCISALLCPEAAALIGAGVPLIPVSTAGRTFTALADSGASDDFISVSVVSQLGLKPSPCSWSQVTLAD</sequence>
<dbReference type="Pfam" id="PF13650">
    <property type="entry name" value="Asp_protease_2"/>
    <property type="match status" value="1"/>
</dbReference>
<organism evidence="2 3">
    <name type="scientific">Volvox reticuliferus</name>
    <dbReference type="NCBI Taxonomy" id="1737510"/>
    <lineage>
        <taxon>Eukaryota</taxon>
        <taxon>Viridiplantae</taxon>
        <taxon>Chlorophyta</taxon>
        <taxon>core chlorophytes</taxon>
        <taxon>Chlorophyceae</taxon>
        <taxon>CS clade</taxon>
        <taxon>Chlamydomonadales</taxon>
        <taxon>Volvocaceae</taxon>
        <taxon>Volvox</taxon>
    </lineage>
</organism>
<gene>
    <name evidence="2" type="ORF">Vretimale_9524</name>
</gene>
<dbReference type="InterPro" id="IPR021109">
    <property type="entry name" value="Peptidase_aspartic_dom_sf"/>
</dbReference>
<feature type="non-terminal residue" evidence="2">
    <location>
        <position position="119"/>
    </location>
</feature>
<evidence type="ECO:0000313" key="3">
    <source>
        <dbReference type="Proteomes" id="UP000722791"/>
    </source>
</evidence>
<reference evidence="2" key="1">
    <citation type="journal article" date="2021" name="Proc. Natl. Acad. Sci. U.S.A.">
        <title>Three genomes in the algal genus Volvox reveal the fate of a haploid sex-determining region after a transition to homothallism.</title>
        <authorList>
            <person name="Yamamoto K."/>
            <person name="Hamaji T."/>
            <person name="Kawai-Toyooka H."/>
            <person name="Matsuzaki R."/>
            <person name="Takahashi F."/>
            <person name="Nishimura Y."/>
            <person name="Kawachi M."/>
            <person name="Noguchi H."/>
            <person name="Minakuchi Y."/>
            <person name="Umen J.G."/>
            <person name="Toyoda A."/>
            <person name="Nozaki H."/>
        </authorList>
    </citation>
    <scope>NUCLEOTIDE SEQUENCE</scope>
    <source>
        <strain evidence="2">NIES-3785</strain>
    </source>
</reference>
<proteinExistence type="predicted"/>
<comment type="caution">
    <text evidence="2">The sequence shown here is derived from an EMBL/GenBank/DDBJ whole genome shotgun (WGS) entry which is preliminary data.</text>
</comment>
<evidence type="ECO:0000313" key="2">
    <source>
        <dbReference type="EMBL" id="GIM05065.1"/>
    </source>
</evidence>
<dbReference type="InterPro" id="IPR017868">
    <property type="entry name" value="Filamin/ABP280_repeat-like"/>
</dbReference>
<protein>
    <submittedName>
        <fullName evidence="2">Uncharacterized protein</fullName>
    </submittedName>
</protein>
<name>A0A8J4GDQ4_9CHLO</name>
<dbReference type="EMBL" id="BNCQ01000017">
    <property type="protein sequence ID" value="GIM05065.1"/>
    <property type="molecule type" value="Genomic_DNA"/>
</dbReference>
<accession>A0A8J4GDQ4</accession>
<dbReference type="PROSITE" id="PS50194">
    <property type="entry name" value="FILAMIN_REPEAT"/>
    <property type="match status" value="1"/>
</dbReference>
<feature type="repeat" description="Filamin" evidence="1">
    <location>
        <begin position="1"/>
        <end position="35"/>
    </location>
</feature>